<gene>
    <name evidence="2" type="ORF">BV898_14865</name>
</gene>
<evidence type="ECO:0008006" key="4">
    <source>
        <dbReference type="Google" id="ProtNLM"/>
    </source>
</evidence>
<keyword evidence="3" id="KW-1185">Reference proteome</keyword>
<feature type="compositionally biased region" description="Low complexity" evidence="1">
    <location>
        <begin position="538"/>
        <end position="548"/>
    </location>
</feature>
<evidence type="ECO:0000313" key="2">
    <source>
        <dbReference type="EMBL" id="OWA50345.1"/>
    </source>
</evidence>
<feature type="region of interest" description="Disordered" evidence="1">
    <location>
        <begin position="535"/>
        <end position="554"/>
    </location>
</feature>
<feature type="region of interest" description="Disordered" evidence="1">
    <location>
        <begin position="295"/>
        <end position="322"/>
    </location>
</feature>
<protein>
    <recommendedName>
        <fullName evidence="4">SAP domain-containing protein</fullName>
    </recommendedName>
</protein>
<feature type="region of interest" description="Disordered" evidence="1">
    <location>
        <begin position="144"/>
        <end position="164"/>
    </location>
</feature>
<dbReference type="AlphaFoldDB" id="A0A9X6RJX8"/>
<name>A0A9X6RJX8_HYPEX</name>
<organism evidence="2 3">
    <name type="scientific">Hypsibius exemplaris</name>
    <name type="common">Freshwater tardigrade</name>
    <dbReference type="NCBI Taxonomy" id="2072580"/>
    <lineage>
        <taxon>Eukaryota</taxon>
        <taxon>Metazoa</taxon>
        <taxon>Ecdysozoa</taxon>
        <taxon>Tardigrada</taxon>
        <taxon>Eutardigrada</taxon>
        <taxon>Parachela</taxon>
        <taxon>Hypsibioidea</taxon>
        <taxon>Hypsibiidae</taxon>
        <taxon>Hypsibius</taxon>
    </lineage>
</organism>
<sequence length="554" mass="61445">MDPGMDFIRFKDGKEQTPDTTITTVTYDAIRDKDNPNWKIDRFNEKKTAATLVKQKYKERKYRAEVEGLGYDVTTQAMNKSTTERIEQWLRMLDDHRGAKILTQLKAKVGNGTKVAKRTARPRRAKATVAAPYVNAQKKRCSSTSRASIKTTRAKTSTSTSEGVCPTKATSAFASWTGKLKQQPSSSHQGNNRNNIRTIRPSFGSKFLQNSNTCTQTNCSTIETSAVPSVIVGNLGDLKKDKTTKSYGVQTISPFAASPATMSPTAESSQERGMFGKTSEICHALSDAYVSATNAANASRSESSRGTDVLNGGEKSRMSGTPSATDVLKLCGGSPVLAIHVPLSICSCTSSGKRAILASTWNKLHVEQLRKELRNRKLKQVGRKRNLIFRLVDDIIPRSQEQLTGSEKQNAADRTASRIFENMNKVKRGFPGTAKGFFTAQCLMGGGLCREHFFNPSARREYNVQKRMKQHILEFHMDEIDSELEERMASVEFQQKQIFDDLTEFKIQTSESLSRINKEVKELQTDILKMKTTDVPTPISASAPSSSIDTEITE</sequence>
<proteinExistence type="predicted"/>
<dbReference type="InterPro" id="IPR036361">
    <property type="entry name" value="SAP_dom_sf"/>
</dbReference>
<dbReference type="Gene3D" id="1.10.720.30">
    <property type="entry name" value="SAP domain"/>
    <property type="match status" value="1"/>
</dbReference>
<comment type="caution">
    <text evidence="2">The sequence shown here is derived from an EMBL/GenBank/DDBJ whole genome shotgun (WGS) entry which is preliminary data.</text>
</comment>
<feature type="compositionally biased region" description="Low complexity" evidence="1">
    <location>
        <begin position="147"/>
        <end position="161"/>
    </location>
</feature>
<evidence type="ECO:0000256" key="1">
    <source>
        <dbReference type="SAM" id="MobiDB-lite"/>
    </source>
</evidence>
<dbReference type="EMBL" id="MTYJ01000190">
    <property type="protein sequence ID" value="OWA50345.1"/>
    <property type="molecule type" value="Genomic_DNA"/>
</dbReference>
<feature type="region of interest" description="Disordered" evidence="1">
    <location>
        <begin position="177"/>
        <end position="198"/>
    </location>
</feature>
<accession>A0A9X6RJX8</accession>
<feature type="compositionally biased region" description="Polar residues" evidence="1">
    <location>
        <begin position="177"/>
        <end position="197"/>
    </location>
</feature>
<evidence type="ECO:0000313" key="3">
    <source>
        <dbReference type="Proteomes" id="UP000192578"/>
    </source>
</evidence>
<reference evidence="3" key="1">
    <citation type="submission" date="2017-01" db="EMBL/GenBank/DDBJ databases">
        <title>Comparative genomics of anhydrobiosis in the tardigrade Hypsibius dujardini.</title>
        <authorList>
            <person name="Yoshida Y."/>
            <person name="Koutsovoulos G."/>
            <person name="Laetsch D."/>
            <person name="Stevens L."/>
            <person name="Kumar S."/>
            <person name="Horikawa D."/>
            <person name="Ishino K."/>
            <person name="Komine S."/>
            <person name="Tomita M."/>
            <person name="Blaxter M."/>
            <person name="Arakawa K."/>
        </authorList>
    </citation>
    <scope>NUCLEOTIDE SEQUENCE [LARGE SCALE GENOMIC DNA]</scope>
    <source>
        <strain evidence="3">Z151</strain>
    </source>
</reference>
<dbReference type="SUPFAM" id="SSF68906">
    <property type="entry name" value="SAP domain"/>
    <property type="match status" value="1"/>
</dbReference>
<dbReference type="Proteomes" id="UP000192578">
    <property type="component" value="Unassembled WGS sequence"/>
</dbReference>